<dbReference type="InterPro" id="IPR036872">
    <property type="entry name" value="CH_dom_sf"/>
</dbReference>
<dbReference type="Proteomes" id="UP000199604">
    <property type="component" value="Unassembled WGS sequence"/>
</dbReference>
<dbReference type="EMBL" id="FOJT01000006">
    <property type="protein sequence ID" value="SFB26497.1"/>
    <property type="molecule type" value="Genomic_DNA"/>
</dbReference>
<evidence type="ECO:0000313" key="2">
    <source>
        <dbReference type="Proteomes" id="UP000199604"/>
    </source>
</evidence>
<gene>
    <name evidence="1" type="ORF">SAMN05660845_2283</name>
</gene>
<accession>A0A1I0ZM00</accession>
<dbReference type="STRING" id="498292.SAMN05660845_2283"/>
<reference evidence="2" key="1">
    <citation type="submission" date="2016-10" db="EMBL/GenBank/DDBJ databases">
        <authorList>
            <person name="Varghese N."/>
            <person name="Submissions S."/>
        </authorList>
    </citation>
    <scope>NUCLEOTIDE SEQUENCE [LARGE SCALE GENOMIC DNA]</scope>
    <source>
        <strain evidence="2">DSM 21789</strain>
    </source>
</reference>
<organism evidence="1 2">
    <name type="scientific">Flavobacterium swingsii</name>
    <dbReference type="NCBI Taxonomy" id="498292"/>
    <lineage>
        <taxon>Bacteria</taxon>
        <taxon>Pseudomonadati</taxon>
        <taxon>Bacteroidota</taxon>
        <taxon>Flavobacteriia</taxon>
        <taxon>Flavobacteriales</taxon>
        <taxon>Flavobacteriaceae</taxon>
        <taxon>Flavobacterium</taxon>
    </lineage>
</organism>
<name>A0A1I0ZM00_9FLAO</name>
<sequence length="468" mass="53798">MKNNIIVSLLLFTSLVNSQTIVVEEKFKDNNFPVGYNFLPNKNRLVIQKGNYVASSTNKIIKNIYSFDNDGFFEKLIENEALTNCIFSPTENAFIVSETSKTQEKTDQFKLVINGKSSPFFKMNENFQYFNDDYEFSILNQDNKGNINFEKDQLSLSVTDIVTRENEKFSMKKPDLTRIIGDNFAKYNDLSFGIRVNEYNFGLITKSIAKDYKSATLYRTIYSYGGVILNDFAYKVDFQYKNLIYCNNGGGYIYTNPQSGDTFVSDLTINNFVIDQKTEEVYVYGLFGKNAKSSSNITNEPLGFYVFKFDKSGNKIWESVQTINDKDDFNTKQNITNLKLSLTLRNEKLLLSITSPSEKKGYIQYSFIDKITGNVIKFNKIGFNVSTENKAISNGKLVNSYFNNIGYEKKALDTEGLIAQENNLVFSNYLSSIQNNQKLFFKTFYAKNGIWLLETDNVGYFKILFFKE</sequence>
<evidence type="ECO:0000313" key="1">
    <source>
        <dbReference type="EMBL" id="SFB26497.1"/>
    </source>
</evidence>
<protein>
    <submittedName>
        <fullName evidence="1">Uncharacterized protein</fullName>
    </submittedName>
</protein>
<proteinExistence type="predicted"/>
<dbReference type="AlphaFoldDB" id="A0A1I0ZM00"/>
<dbReference type="OrthoDB" id="1298127at2"/>
<dbReference type="SUPFAM" id="SSF47576">
    <property type="entry name" value="Calponin-homology domain, CH-domain"/>
    <property type="match status" value="1"/>
</dbReference>
<dbReference type="RefSeq" id="WP_091477315.1">
    <property type="nucleotide sequence ID" value="NZ_FOJT01000006.1"/>
</dbReference>
<keyword evidence="2" id="KW-1185">Reference proteome</keyword>